<feature type="domain" description="Mycothiol-dependent maleylpyruvate isomerase metal-binding" evidence="1">
    <location>
        <begin position="36"/>
        <end position="170"/>
    </location>
</feature>
<dbReference type="InterPro" id="IPR034660">
    <property type="entry name" value="DinB/YfiT-like"/>
</dbReference>
<dbReference type="AlphaFoldDB" id="A0A222E548"/>
<organism evidence="2 3">
    <name type="scientific">Antarctobacter heliothermus</name>
    <dbReference type="NCBI Taxonomy" id="74033"/>
    <lineage>
        <taxon>Bacteria</taxon>
        <taxon>Pseudomonadati</taxon>
        <taxon>Pseudomonadota</taxon>
        <taxon>Alphaproteobacteria</taxon>
        <taxon>Rhodobacterales</taxon>
        <taxon>Roseobacteraceae</taxon>
        <taxon>Antarctobacter</taxon>
    </lineage>
</organism>
<dbReference type="SUPFAM" id="SSF109854">
    <property type="entry name" value="DinB/YfiT-like putative metalloenzymes"/>
    <property type="match status" value="1"/>
</dbReference>
<dbReference type="Proteomes" id="UP000203589">
    <property type="component" value="Chromosome"/>
</dbReference>
<keyword evidence="2" id="KW-0413">Isomerase</keyword>
<reference evidence="2 3" key="1">
    <citation type="submission" date="2017-07" db="EMBL/GenBank/DDBJ databases">
        <title>Genome Sequence of Antarctobacter heliothermus Strain SMS3 Isolated from a culture of the Diatom Skeletonema marinoi.</title>
        <authorList>
            <person name="Topel M."/>
            <person name="Pinder M.I.M."/>
            <person name="Johansson O.N."/>
            <person name="Kourtchenko O."/>
            <person name="Godhe A."/>
            <person name="Clarke A.K."/>
        </authorList>
    </citation>
    <scope>NUCLEOTIDE SEQUENCE [LARGE SCALE GENOMIC DNA]</scope>
    <source>
        <strain evidence="2 3">SMS3</strain>
    </source>
</reference>
<dbReference type="RefSeq" id="WP_094035044.1">
    <property type="nucleotide sequence ID" value="NZ_CP022540.1"/>
</dbReference>
<dbReference type="KEGG" id="aht:ANTHELSMS3_02408"/>
<dbReference type="Gene3D" id="1.20.120.450">
    <property type="entry name" value="dinb family like domain"/>
    <property type="match status" value="1"/>
</dbReference>
<evidence type="ECO:0000259" key="1">
    <source>
        <dbReference type="Pfam" id="PF11716"/>
    </source>
</evidence>
<keyword evidence="3" id="KW-1185">Reference proteome</keyword>
<dbReference type="InterPro" id="IPR024344">
    <property type="entry name" value="MDMPI_metal-binding"/>
</dbReference>
<dbReference type="EMBL" id="CP022540">
    <property type="protein sequence ID" value="ASP21081.1"/>
    <property type="molecule type" value="Genomic_DNA"/>
</dbReference>
<dbReference type="Pfam" id="PF11716">
    <property type="entry name" value="MDMPI_N"/>
    <property type="match status" value="1"/>
</dbReference>
<sequence length="188" mass="19890">MNPTDDAPRVALRARQGAGARYDAPSAPAGDLLLARRGTAYFARKLGELTDAGLAEPSLRAGDSKARVVATVGYHARSLAERLARLRVGADQPPALSEDARQAVIAQGATLPARALRSLVHHAAFHLDVEWRDLTDADWEMRVPLVGGETVLACATPPLRARAVWQAALDLGNGGRLADVPAKIRAAP</sequence>
<accession>A0A222E548</accession>
<protein>
    <submittedName>
        <fullName evidence="2">Mycothiol-dependent maleylpyruvate isomerase</fullName>
    </submittedName>
</protein>
<proteinExistence type="predicted"/>
<evidence type="ECO:0000313" key="2">
    <source>
        <dbReference type="EMBL" id="ASP21081.1"/>
    </source>
</evidence>
<gene>
    <name evidence="2" type="ORF">ANTHELSMS3_02408</name>
</gene>
<dbReference type="OrthoDB" id="7847787at2"/>
<dbReference type="GO" id="GO:0016853">
    <property type="term" value="F:isomerase activity"/>
    <property type="evidence" value="ECO:0007669"/>
    <property type="project" value="UniProtKB-KW"/>
</dbReference>
<keyword evidence="2" id="KW-0670">Pyruvate</keyword>
<evidence type="ECO:0000313" key="3">
    <source>
        <dbReference type="Proteomes" id="UP000203589"/>
    </source>
</evidence>
<name>A0A222E548_9RHOB</name>
<dbReference type="GO" id="GO:0046872">
    <property type="term" value="F:metal ion binding"/>
    <property type="evidence" value="ECO:0007669"/>
    <property type="project" value="InterPro"/>
</dbReference>